<feature type="binding site" evidence="18">
    <location>
        <position position="231"/>
    </location>
    <ligand>
        <name>Mg(2+)</name>
        <dbReference type="ChEBI" id="CHEBI:18420"/>
    </ligand>
</feature>
<evidence type="ECO:0000256" key="8">
    <source>
        <dbReference type="ARBA" id="ARBA00022737"/>
    </source>
</evidence>
<dbReference type="SUPFAM" id="SSF53448">
    <property type="entry name" value="Nucleotide-diphospho-sugar transferases"/>
    <property type="match status" value="1"/>
</dbReference>
<comment type="pathway">
    <text evidence="18">Nucleotide-sugar biosynthesis; UDP-N-acetyl-alpha-D-glucosamine biosynthesis; N-acetyl-alpha-D-glucosamine 1-phosphate from alpha-D-glucosamine 6-phosphate (route II): step 2/2.</text>
</comment>
<evidence type="ECO:0000256" key="18">
    <source>
        <dbReference type="HAMAP-Rule" id="MF_01631"/>
    </source>
</evidence>
<feature type="region of interest" description="Linker" evidence="18">
    <location>
        <begin position="234"/>
        <end position="254"/>
    </location>
</feature>
<dbReference type="InterPro" id="IPR018357">
    <property type="entry name" value="Hexapep_transf_CS"/>
</dbReference>
<evidence type="ECO:0000256" key="9">
    <source>
        <dbReference type="ARBA" id="ARBA00022842"/>
    </source>
</evidence>
<dbReference type="InterPro" id="IPR005882">
    <property type="entry name" value="Bifunctional_GlmU"/>
</dbReference>
<comment type="caution">
    <text evidence="20">The sequence shown here is derived from an EMBL/GenBank/DDBJ whole genome shotgun (WGS) entry which is preliminary data.</text>
</comment>
<dbReference type="RefSeq" id="WP_104828352.1">
    <property type="nucleotide sequence ID" value="NZ_PJCH01000001.1"/>
</dbReference>
<protein>
    <recommendedName>
        <fullName evidence="18">Bifunctional protein GlmU</fullName>
    </recommendedName>
    <domain>
        <recommendedName>
            <fullName evidence="18">UDP-N-acetylglucosamine pyrophosphorylase</fullName>
            <ecNumber evidence="18">2.7.7.23</ecNumber>
        </recommendedName>
        <alternativeName>
            <fullName evidence="18">N-acetylglucosamine-1-phosphate uridyltransferase</fullName>
        </alternativeName>
    </domain>
    <domain>
        <recommendedName>
            <fullName evidence="18">Glucosamine-1-phosphate N-acetyltransferase</fullName>
            <ecNumber evidence="18">2.3.1.157</ecNumber>
        </recommendedName>
    </domain>
</protein>
<dbReference type="GO" id="GO:0009245">
    <property type="term" value="P:lipid A biosynthetic process"/>
    <property type="evidence" value="ECO:0007669"/>
    <property type="project" value="UniProtKB-UniRule"/>
</dbReference>
<dbReference type="Pfam" id="PF12804">
    <property type="entry name" value="NTP_transf_3"/>
    <property type="match status" value="1"/>
</dbReference>
<proteinExistence type="inferred from homology"/>
<dbReference type="GO" id="GO:0071555">
    <property type="term" value="P:cell wall organization"/>
    <property type="evidence" value="ECO:0007669"/>
    <property type="project" value="UniProtKB-KW"/>
</dbReference>
<evidence type="ECO:0000256" key="3">
    <source>
        <dbReference type="ARBA" id="ARBA00007947"/>
    </source>
</evidence>
<dbReference type="GO" id="GO:0016020">
    <property type="term" value="C:membrane"/>
    <property type="evidence" value="ECO:0007669"/>
    <property type="project" value="GOC"/>
</dbReference>
<dbReference type="EC" id="2.7.7.23" evidence="18"/>
<dbReference type="EMBL" id="PJCH01000001">
    <property type="protein sequence ID" value="PQA89650.1"/>
    <property type="molecule type" value="Genomic_DNA"/>
</dbReference>
<evidence type="ECO:0000313" key="20">
    <source>
        <dbReference type="EMBL" id="PQA89650.1"/>
    </source>
</evidence>
<dbReference type="SUPFAM" id="SSF51161">
    <property type="entry name" value="Trimeric LpxA-like enzymes"/>
    <property type="match status" value="1"/>
</dbReference>
<dbReference type="GO" id="GO:0019134">
    <property type="term" value="F:glucosamine-1-phosphate N-acetyltransferase activity"/>
    <property type="evidence" value="ECO:0007669"/>
    <property type="project" value="UniProtKB-UniRule"/>
</dbReference>
<feature type="binding site" evidence="18">
    <location>
        <position position="159"/>
    </location>
    <ligand>
        <name>UDP-N-acetyl-alpha-D-glucosamine</name>
        <dbReference type="ChEBI" id="CHEBI:57705"/>
    </ligand>
</feature>
<comment type="pathway">
    <text evidence="18">Nucleotide-sugar biosynthesis; UDP-N-acetyl-alpha-D-glucosamine biosynthesis; UDP-N-acetyl-alpha-D-glucosamine from N-acetyl-alpha-D-glucosamine 1-phosphate: step 1/1.</text>
</comment>
<comment type="catalytic activity">
    <reaction evidence="15 18">
        <text>alpha-D-glucosamine 1-phosphate + acetyl-CoA = N-acetyl-alpha-D-glucosamine 1-phosphate + CoA + H(+)</text>
        <dbReference type="Rhea" id="RHEA:13725"/>
        <dbReference type="ChEBI" id="CHEBI:15378"/>
        <dbReference type="ChEBI" id="CHEBI:57287"/>
        <dbReference type="ChEBI" id="CHEBI:57288"/>
        <dbReference type="ChEBI" id="CHEBI:57776"/>
        <dbReference type="ChEBI" id="CHEBI:58516"/>
        <dbReference type="EC" id="2.3.1.157"/>
    </reaction>
</comment>
<dbReference type="InterPro" id="IPR038009">
    <property type="entry name" value="GlmU_C_LbH"/>
</dbReference>
<evidence type="ECO:0000256" key="15">
    <source>
        <dbReference type="ARBA" id="ARBA00048247"/>
    </source>
</evidence>
<dbReference type="GO" id="GO:0006048">
    <property type="term" value="P:UDP-N-acetylglucosamine biosynthetic process"/>
    <property type="evidence" value="ECO:0007669"/>
    <property type="project" value="UniProtKB-UniPathway"/>
</dbReference>
<keyword evidence="6 18" id="KW-0548">Nucleotidyltransferase</keyword>
<dbReference type="Pfam" id="PF00132">
    <property type="entry name" value="Hexapep"/>
    <property type="match status" value="1"/>
</dbReference>
<evidence type="ECO:0000256" key="6">
    <source>
        <dbReference type="ARBA" id="ARBA00022695"/>
    </source>
</evidence>
<feature type="binding site" evidence="18">
    <location>
        <begin position="11"/>
        <end position="14"/>
    </location>
    <ligand>
        <name>UDP-N-acetyl-alpha-D-glucosamine</name>
        <dbReference type="ChEBI" id="CHEBI:57705"/>
    </ligand>
</feature>
<dbReference type="NCBIfam" id="NF010933">
    <property type="entry name" value="PRK14353.1"/>
    <property type="match status" value="1"/>
</dbReference>
<keyword evidence="21" id="KW-1185">Reference proteome</keyword>
<dbReference type="Gene3D" id="3.90.550.10">
    <property type="entry name" value="Spore Coat Polysaccharide Biosynthesis Protein SpsA, Chain A"/>
    <property type="match status" value="1"/>
</dbReference>
<keyword evidence="7 18" id="KW-0479">Metal-binding</keyword>
<feature type="region of interest" description="N-acetyltransferase" evidence="18">
    <location>
        <begin position="255"/>
        <end position="449"/>
    </location>
</feature>
<evidence type="ECO:0000313" key="21">
    <source>
        <dbReference type="Proteomes" id="UP000239504"/>
    </source>
</evidence>
<feature type="binding site" evidence="18">
    <location>
        <position position="108"/>
    </location>
    <ligand>
        <name>Mg(2+)</name>
        <dbReference type="ChEBI" id="CHEBI:18420"/>
    </ligand>
</feature>
<dbReference type="InterPro" id="IPR025877">
    <property type="entry name" value="MobA-like_NTP_Trfase"/>
</dbReference>
<feature type="binding site" evidence="18">
    <location>
        <position position="364"/>
    </location>
    <ligand>
        <name>UDP-N-acetyl-alpha-D-glucosamine</name>
        <dbReference type="ChEBI" id="CHEBI:57705"/>
    </ligand>
</feature>
<feature type="binding site" evidence="18">
    <location>
        <position position="231"/>
    </location>
    <ligand>
        <name>UDP-N-acetyl-alpha-D-glucosamine</name>
        <dbReference type="ChEBI" id="CHEBI:57705"/>
    </ligand>
</feature>
<feature type="binding site" evidence="18">
    <location>
        <position position="353"/>
    </location>
    <ligand>
        <name>UDP-N-acetyl-alpha-D-glucosamine</name>
        <dbReference type="ChEBI" id="CHEBI:57705"/>
    </ligand>
</feature>
<dbReference type="EC" id="2.3.1.157" evidence="18"/>
<comment type="pathway">
    <text evidence="18">Bacterial outer membrane biogenesis; LPS lipid A biosynthesis.</text>
</comment>
<dbReference type="UniPathway" id="UPA00973"/>
<comment type="cofactor">
    <cofactor evidence="18">
        <name>Mg(2+)</name>
        <dbReference type="ChEBI" id="CHEBI:18420"/>
    </cofactor>
    <text evidence="18">Binds 1 Mg(2+) ion per subunit.</text>
</comment>
<feature type="binding site" evidence="18">
    <location>
        <position position="25"/>
    </location>
    <ligand>
        <name>UDP-N-acetyl-alpha-D-glucosamine</name>
        <dbReference type="ChEBI" id="CHEBI:57705"/>
    </ligand>
</feature>
<dbReference type="GO" id="GO:0008360">
    <property type="term" value="P:regulation of cell shape"/>
    <property type="evidence" value="ECO:0007669"/>
    <property type="project" value="UniProtKB-KW"/>
</dbReference>
<dbReference type="HAMAP" id="MF_01631">
    <property type="entry name" value="GlmU"/>
    <property type="match status" value="1"/>
</dbReference>
<comment type="similarity">
    <text evidence="2 18">In the C-terminal section; belongs to the transferase hexapeptide repeat family.</text>
</comment>
<feature type="binding site" evidence="18">
    <location>
        <position position="338"/>
    </location>
    <ligand>
        <name>UDP-N-acetyl-alpha-D-glucosamine</name>
        <dbReference type="ChEBI" id="CHEBI:57705"/>
    </ligand>
</feature>
<evidence type="ECO:0000256" key="2">
    <source>
        <dbReference type="ARBA" id="ARBA00007707"/>
    </source>
</evidence>
<keyword evidence="4 18" id="KW-0963">Cytoplasm</keyword>
<name>A0A2S7KAW9_9PROT</name>
<keyword evidence="13 18" id="KW-0012">Acyltransferase</keyword>
<evidence type="ECO:0000256" key="16">
    <source>
        <dbReference type="ARBA" id="ARBA00048493"/>
    </source>
</evidence>
<dbReference type="InterPro" id="IPR050065">
    <property type="entry name" value="GlmU-like"/>
</dbReference>
<dbReference type="GO" id="GO:0000287">
    <property type="term" value="F:magnesium ion binding"/>
    <property type="evidence" value="ECO:0007669"/>
    <property type="project" value="UniProtKB-UniRule"/>
</dbReference>
<dbReference type="CDD" id="cd02540">
    <property type="entry name" value="GT2_GlmU_N_bac"/>
    <property type="match status" value="1"/>
</dbReference>
<evidence type="ECO:0000256" key="13">
    <source>
        <dbReference type="ARBA" id="ARBA00023315"/>
    </source>
</evidence>
<evidence type="ECO:0000256" key="11">
    <source>
        <dbReference type="ARBA" id="ARBA00022984"/>
    </source>
</evidence>
<evidence type="ECO:0000256" key="12">
    <source>
        <dbReference type="ARBA" id="ARBA00023268"/>
    </source>
</evidence>
<evidence type="ECO:0000256" key="14">
    <source>
        <dbReference type="ARBA" id="ARBA00023316"/>
    </source>
</evidence>
<evidence type="ECO:0000256" key="17">
    <source>
        <dbReference type="ARBA" id="ARBA00049628"/>
    </source>
</evidence>
<keyword evidence="8 18" id="KW-0677">Repeat</keyword>
<comment type="similarity">
    <text evidence="3 18">In the N-terminal section; belongs to the N-acetylglucosamine-1-phosphate uridyltransferase family.</text>
</comment>
<comment type="subcellular location">
    <subcellularLocation>
        <location evidence="1 18">Cytoplasm</location>
    </subcellularLocation>
</comment>
<feature type="binding site" evidence="18">
    <location>
        <position position="367"/>
    </location>
    <ligand>
        <name>acetyl-CoA</name>
        <dbReference type="ChEBI" id="CHEBI:57288"/>
    </ligand>
</feature>
<dbReference type="UniPathway" id="UPA00113">
    <property type="reaction ID" value="UER00532"/>
</dbReference>
<comment type="caution">
    <text evidence="18">Lacks conserved residue(s) required for the propagation of feature annotation.</text>
</comment>
<feature type="binding site" evidence="18">
    <location>
        <begin position="83"/>
        <end position="84"/>
    </location>
    <ligand>
        <name>UDP-N-acetyl-alpha-D-glucosamine</name>
        <dbReference type="ChEBI" id="CHEBI:57705"/>
    </ligand>
</feature>
<feature type="binding site" evidence="18">
    <location>
        <position position="427"/>
    </location>
    <ligand>
        <name>acetyl-CoA</name>
        <dbReference type="ChEBI" id="CHEBI:57288"/>
    </ligand>
</feature>
<dbReference type="OrthoDB" id="9775031at2"/>
<dbReference type="AlphaFoldDB" id="A0A2S7KAW9"/>
<comment type="function">
    <text evidence="17 18">Catalyzes the last two sequential reactions in the de novo biosynthetic pathway for UDP-N-acetylglucosamine (UDP-GlcNAc). The C-terminal domain catalyzes the transfer of acetyl group from acetyl coenzyme A to glucosamine-1-phosphate (GlcN-1-P) to produce N-acetylglucosamine-1-phosphate (GlcNAc-1-P), which is converted into UDP-GlcNAc by the transfer of uridine 5-monophosphate (from uridine 5-triphosphate), a reaction catalyzed by the N-terminal domain.</text>
</comment>
<keyword evidence="12 18" id="KW-0511">Multifunctional enzyme</keyword>
<keyword evidence="5 18" id="KW-0808">Transferase</keyword>
<dbReference type="InterPro" id="IPR001451">
    <property type="entry name" value="Hexapep"/>
</dbReference>
<dbReference type="GO" id="GO:0003977">
    <property type="term" value="F:UDP-N-acetylglucosamine diphosphorylase activity"/>
    <property type="evidence" value="ECO:0007669"/>
    <property type="project" value="UniProtKB-UniRule"/>
</dbReference>
<evidence type="ECO:0000256" key="1">
    <source>
        <dbReference type="ARBA" id="ARBA00004496"/>
    </source>
</evidence>
<accession>A0A2S7KAW9</accession>
<reference evidence="20 21" key="1">
    <citation type="submission" date="2017-12" db="EMBL/GenBank/DDBJ databases">
        <authorList>
            <person name="Hurst M.R.H."/>
        </authorList>
    </citation>
    <scope>NUCLEOTIDE SEQUENCE [LARGE SCALE GENOMIC DNA]</scope>
    <source>
        <strain evidence="20 21">SY-3-19</strain>
    </source>
</reference>
<dbReference type="PANTHER" id="PTHR43584:SF3">
    <property type="entry name" value="BIFUNCTIONAL PROTEIN GLMU"/>
    <property type="match status" value="1"/>
</dbReference>
<feature type="binding site" evidence="18">
    <location>
        <position position="320"/>
    </location>
    <ligand>
        <name>UDP-N-acetyl-alpha-D-glucosamine</name>
        <dbReference type="ChEBI" id="CHEBI:57705"/>
    </ligand>
</feature>
<keyword evidence="10 18" id="KW-0133">Cell shape</keyword>
<keyword evidence="14 18" id="KW-0961">Cell wall biogenesis/degradation</keyword>
<dbReference type="Proteomes" id="UP000239504">
    <property type="component" value="Unassembled WGS sequence"/>
</dbReference>
<feature type="binding site" evidence="18">
    <location>
        <position position="392"/>
    </location>
    <ligand>
        <name>acetyl-CoA</name>
        <dbReference type="ChEBI" id="CHEBI:57288"/>
    </ligand>
</feature>
<feature type="binding site" evidence="18">
    <location>
        <begin position="373"/>
        <end position="374"/>
    </location>
    <ligand>
        <name>acetyl-CoA</name>
        <dbReference type="ChEBI" id="CHEBI:57288"/>
    </ligand>
</feature>
<gene>
    <name evidence="18 20" type="primary">glmU</name>
    <name evidence="20" type="ORF">CW354_01950</name>
</gene>
<dbReference type="GO" id="GO:0000902">
    <property type="term" value="P:cell morphogenesis"/>
    <property type="evidence" value="ECO:0007669"/>
    <property type="project" value="UniProtKB-UniRule"/>
</dbReference>
<dbReference type="InterPro" id="IPR029044">
    <property type="entry name" value="Nucleotide-diphossugar_trans"/>
</dbReference>
<dbReference type="GO" id="GO:0005737">
    <property type="term" value="C:cytoplasm"/>
    <property type="evidence" value="ECO:0007669"/>
    <property type="project" value="UniProtKB-SubCell"/>
</dbReference>
<evidence type="ECO:0000256" key="10">
    <source>
        <dbReference type="ARBA" id="ARBA00022960"/>
    </source>
</evidence>
<keyword evidence="11 18" id="KW-0573">Peptidoglycan synthesis</keyword>
<comment type="subunit">
    <text evidence="18">Homotrimer.</text>
</comment>
<feature type="region of interest" description="Pyrophosphorylase" evidence="18">
    <location>
        <begin position="1"/>
        <end position="233"/>
    </location>
</feature>
<keyword evidence="9 18" id="KW-0460">Magnesium</keyword>
<dbReference type="GO" id="GO:0009252">
    <property type="term" value="P:peptidoglycan biosynthetic process"/>
    <property type="evidence" value="ECO:0007669"/>
    <property type="project" value="UniProtKB-UniRule"/>
</dbReference>
<dbReference type="InterPro" id="IPR011004">
    <property type="entry name" value="Trimer_LpxA-like_sf"/>
</dbReference>
<feature type="domain" description="MobA-like NTP transferase" evidence="19">
    <location>
        <begin position="8"/>
        <end position="142"/>
    </location>
</feature>
<evidence type="ECO:0000259" key="19">
    <source>
        <dbReference type="Pfam" id="PF12804"/>
    </source>
</evidence>
<dbReference type="NCBIfam" id="TIGR01173">
    <property type="entry name" value="glmU"/>
    <property type="match status" value="1"/>
</dbReference>
<sequence>MTDLKTAAVILAAGHGTRMKSALPKVMHEIGGRAMIAHVIDGAAALAPERMAVVIGDHAPEVGDFARTVRGDIAVAVQAPPQGTAHAVMQALPALKGFSGAVLVLYADTPLVTPQTLQALAGEIENGAAVAVLGFTPEEPGAYGRLKLDEKGALAAIVEAKDASPEELEITLCNSGVMAIDAAFLMKRLKDIGNDNAKGEYYLTDIVALARADGQPCAVIEADADEVLGVNSRVELAEAEAVFQDRMREAAMAAGATLADPLTVYFSYDTKLGKDVTVGQHVVFGPGVTVADNAEIKPFSHLEGASVAGGASAGPFARLRPGAALKTGAKVGNFVEIKKAVIGDGAKVSHLSYIGDADVGAEANIGAGTITCNYDGYGKFKTVIGKGAFIGSNSALVAPVTIGERAYVGSGSVVTEDVAPGDLALARARQTAIKGWAARFHDKHKARKK</sequence>
<dbReference type="CDD" id="cd03353">
    <property type="entry name" value="LbH_GlmU_C"/>
    <property type="match status" value="1"/>
</dbReference>
<comment type="catalytic activity">
    <reaction evidence="16 18">
        <text>N-acetyl-alpha-D-glucosamine 1-phosphate + UTP + H(+) = UDP-N-acetyl-alpha-D-glucosamine + diphosphate</text>
        <dbReference type="Rhea" id="RHEA:13509"/>
        <dbReference type="ChEBI" id="CHEBI:15378"/>
        <dbReference type="ChEBI" id="CHEBI:33019"/>
        <dbReference type="ChEBI" id="CHEBI:46398"/>
        <dbReference type="ChEBI" id="CHEBI:57705"/>
        <dbReference type="ChEBI" id="CHEBI:57776"/>
        <dbReference type="EC" id="2.7.7.23"/>
    </reaction>
</comment>
<feature type="binding site" evidence="18">
    <location>
        <position position="174"/>
    </location>
    <ligand>
        <name>UDP-N-acetyl-alpha-D-glucosamine</name>
        <dbReference type="ChEBI" id="CHEBI:57705"/>
    </ligand>
</feature>
<evidence type="ECO:0000256" key="4">
    <source>
        <dbReference type="ARBA" id="ARBA00022490"/>
    </source>
</evidence>
<feature type="active site" description="Proton acceptor" evidence="18">
    <location>
        <position position="350"/>
    </location>
</feature>
<feature type="binding site" evidence="18">
    <location>
        <position position="78"/>
    </location>
    <ligand>
        <name>UDP-N-acetyl-alpha-D-glucosamine</name>
        <dbReference type="ChEBI" id="CHEBI:57705"/>
    </ligand>
</feature>
<evidence type="ECO:0000256" key="7">
    <source>
        <dbReference type="ARBA" id="ARBA00022723"/>
    </source>
</evidence>
<organism evidence="20 21">
    <name type="scientific">Hyphococcus luteus</name>
    <dbReference type="NCBI Taxonomy" id="2058213"/>
    <lineage>
        <taxon>Bacteria</taxon>
        <taxon>Pseudomonadati</taxon>
        <taxon>Pseudomonadota</taxon>
        <taxon>Alphaproteobacteria</taxon>
        <taxon>Parvularculales</taxon>
        <taxon>Parvularculaceae</taxon>
        <taxon>Hyphococcus</taxon>
    </lineage>
</organism>
<evidence type="ECO:0000256" key="5">
    <source>
        <dbReference type="ARBA" id="ARBA00022679"/>
    </source>
</evidence>
<dbReference type="Gene3D" id="2.160.10.10">
    <property type="entry name" value="Hexapeptide repeat proteins"/>
    <property type="match status" value="1"/>
</dbReference>
<feature type="binding site" evidence="18">
    <location>
        <position position="410"/>
    </location>
    <ligand>
        <name>acetyl-CoA</name>
        <dbReference type="ChEBI" id="CHEBI:57288"/>
    </ligand>
</feature>
<feature type="binding site" evidence="18">
    <location>
        <position position="144"/>
    </location>
    <ligand>
        <name>UDP-N-acetyl-alpha-D-glucosamine</name>
        <dbReference type="ChEBI" id="CHEBI:57705"/>
    </ligand>
</feature>
<dbReference type="PANTHER" id="PTHR43584">
    <property type="entry name" value="NUCLEOTIDYL TRANSFERASE"/>
    <property type="match status" value="1"/>
</dbReference>
<dbReference type="PROSITE" id="PS00101">
    <property type="entry name" value="HEXAPEP_TRANSFERASES"/>
    <property type="match status" value="1"/>
</dbReference>